<evidence type="ECO:0000256" key="1">
    <source>
        <dbReference type="ARBA" id="ARBA00001947"/>
    </source>
</evidence>
<dbReference type="Pfam" id="PF02163">
    <property type="entry name" value="Peptidase_M50"/>
    <property type="match status" value="1"/>
</dbReference>
<keyword evidence="4 14" id="KW-0645">Protease</keyword>
<dbReference type="InterPro" id="IPR008915">
    <property type="entry name" value="Peptidase_M50"/>
</dbReference>
<dbReference type="Pfam" id="PF17820">
    <property type="entry name" value="PDZ_6"/>
    <property type="match status" value="1"/>
</dbReference>
<dbReference type="CDD" id="cd23081">
    <property type="entry name" value="cpPDZ_EcRseP-like"/>
    <property type="match status" value="1"/>
</dbReference>
<protein>
    <submittedName>
        <fullName evidence="14">Membrane-associated zinc metalloprotease</fullName>
    </submittedName>
</protein>
<dbReference type="GO" id="GO:0004222">
    <property type="term" value="F:metalloendopeptidase activity"/>
    <property type="evidence" value="ECO:0007669"/>
    <property type="project" value="InterPro"/>
</dbReference>
<evidence type="ECO:0000313" key="14">
    <source>
        <dbReference type="EMBL" id="CAB1128763.1"/>
    </source>
</evidence>
<dbReference type="CDD" id="cd06163">
    <property type="entry name" value="S2P-M50_PDZ_RseP-like"/>
    <property type="match status" value="1"/>
</dbReference>
<keyword evidence="6" id="KW-0378">Hydrolase</keyword>
<evidence type="ECO:0000259" key="12">
    <source>
        <dbReference type="Pfam" id="PF02163"/>
    </source>
</evidence>
<dbReference type="PANTHER" id="PTHR42837:SF2">
    <property type="entry name" value="MEMBRANE METALLOPROTEASE ARASP2, CHLOROPLASTIC-RELATED"/>
    <property type="match status" value="1"/>
</dbReference>
<comment type="cofactor">
    <cofactor evidence="1">
        <name>Zn(2+)</name>
        <dbReference type="ChEBI" id="CHEBI:29105"/>
    </cofactor>
</comment>
<dbReference type="InterPro" id="IPR004387">
    <property type="entry name" value="Pept_M50_Zn"/>
</dbReference>
<dbReference type="Gene3D" id="2.30.42.10">
    <property type="match status" value="1"/>
</dbReference>
<feature type="domain" description="Peptidase M50" evidence="12">
    <location>
        <begin position="7"/>
        <end position="325"/>
    </location>
</feature>
<dbReference type="InterPro" id="IPR036034">
    <property type="entry name" value="PDZ_sf"/>
</dbReference>
<evidence type="ECO:0000313" key="15">
    <source>
        <dbReference type="Proteomes" id="UP000503399"/>
    </source>
</evidence>
<evidence type="ECO:0000256" key="5">
    <source>
        <dbReference type="ARBA" id="ARBA00022692"/>
    </source>
</evidence>
<evidence type="ECO:0000256" key="8">
    <source>
        <dbReference type="ARBA" id="ARBA00022989"/>
    </source>
</evidence>
<evidence type="ECO:0000256" key="7">
    <source>
        <dbReference type="ARBA" id="ARBA00022833"/>
    </source>
</evidence>
<evidence type="ECO:0000256" key="4">
    <source>
        <dbReference type="ARBA" id="ARBA00022670"/>
    </source>
</evidence>
<gene>
    <name evidence="14" type="ORF">R50_1257</name>
</gene>
<comment type="subcellular location">
    <subcellularLocation>
        <location evidence="2">Membrane</location>
        <topology evidence="2">Multi-pass membrane protein</topology>
    </subcellularLocation>
</comment>
<evidence type="ECO:0000256" key="2">
    <source>
        <dbReference type="ARBA" id="ARBA00004141"/>
    </source>
</evidence>
<evidence type="ECO:0000256" key="9">
    <source>
        <dbReference type="ARBA" id="ARBA00023049"/>
    </source>
</evidence>
<evidence type="ECO:0000256" key="11">
    <source>
        <dbReference type="SAM" id="Phobius"/>
    </source>
</evidence>
<evidence type="ECO:0000256" key="10">
    <source>
        <dbReference type="ARBA" id="ARBA00023136"/>
    </source>
</evidence>
<dbReference type="GO" id="GO:0016020">
    <property type="term" value="C:membrane"/>
    <property type="evidence" value="ECO:0007669"/>
    <property type="project" value="UniProtKB-SubCell"/>
</dbReference>
<keyword evidence="10 11" id="KW-0472">Membrane</keyword>
<comment type="similarity">
    <text evidence="3">Belongs to the peptidase M50B family.</text>
</comment>
<name>A0A6F8ZGH1_9FIRM</name>
<dbReference type="EMBL" id="LR778114">
    <property type="protein sequence ID" value="CAB1128763.1"/>
    <property type="molecule type" value="Genomic_DNA"/>
</dbReference>
<dbReference type="GO" id="GO:0006508">
    <property type="term" value="P:proteolysis"/>
    <property type="evidence" value="ECO:0007669"/>
    <property type="project" value="UniProtKB-KW"/>
</dbReference>
<sequence>MTTAVVIILVFGLLIAWHELGHYLMAKAVGMRVEEYALGFGPALASRRWGETLYALRVVPLGGYVRLAGMEGTPTADPRAFPNRPLWQRFVVILAGPLMNLILAVLLYAILFGPVGIPAATTTIAGTVPGYPARQAGIRPGARIVAVDARPVRDWNTVVRRITGRKTRPVRLTVVQDGVRRTVTLVPRWDPAVRAYIVGIVPRTYQLHLPPGQAVVEGAHQTAYLTAAWATALFALVTGRGPFQLTGPVGIAQTIGRATAVGWWDVVNVAAALSANLGLFNLLPIPVLDGSRLFLLGLEGVRHRALDPERENLIHMVGFVFLLLLVLVVTVHDIVHLLGVHGSA</sequence>
<dbReference type="KEGG" id="hfv:R50_1257"/>
<keyword evidence="7" id="KW-0862">Zinc</keyword>
<reference evidence="14 15" key="1">
    <citation type="submission" date="2020-02" db="EMBL/GenBank/DDBJ databases">
        <authorList>
            <person name="Hogendoorn C."/>
        </authorList>
    </citation>
    <scope>NUCLEOTIDE SEQUENCE [LARGE SCALE GENOMIC DNA]</scope>
    <source>
        <strain evidence="14">R501</strain>
    </source>
</reference>
<feature type="transmembrane region" description="Helical" evidence="11">
    <location>
        <begin position="313"/>
        <end position="335"/>
    </location>
</feature>
<keyword evidence="15" id="KW-1185">Reference proteome</keyword>
<keyword evidence="9 14" id="KW-0482">Metalloprotease</keyword>
<evidence type="ECO:0000256" key="6">
    <source>
        <dbReference type="ARBA" id="ARBA00022801"/>
    </source>
</evidence>
<dbReference type="InterPro" id="IPR041489">
    <property type="entry name" value="PDZ_6"/>
</dbReference>
<evidence type="ECO:0000259" key="13">
    <source>
        <dbReference type="Pfam" id="PF17820"/>
    </source>
</evidence>
<feature type="transmembrane region" description="Helical" evidence="11">
    <location>
        <begin position="90"/>
        <end position="111"/>
    </location>
</feature>
<keyword evidence="8 11" id="KW-1133">Transmembrane helix</keyword>
<feature type="domain" description="PDZ" evidence="13">
    <location>
        <begin position="125"/>
        <end position="175"/>
    </location>
</feature>
<accession>A0A6F8ZGH1</accession>
<proteinExistence type="inferred from homology"/>
<evidence type="ECO:0000256" key="3">
    <source>
        <dbReference type="ARBA" id="ARBA00007931"/>
    </source>
</evidence>
<keyword evidence="5 11" id="KW-0812">Transmembrane</keyword>
<dbReference type="Proteomes" id="UP000503399">
    <property type="component" value="Chromosome"/>
</dbReference>
<dbReference type="PANTHER" id="PTHR42837">
    <property type="entry name" value="REGULATOR OF SIGMA-E PROTEASE RSEP"/>
    <property type="match status" value="1"/>
</dbReference>
<organism evidence="14 15">
    <name type="scientific">Candidatus Hydrogenisulfobacillus filiaventi</name>
    <dbReference type="NCBI Taxonomy" id="2707344"/>
    <lineage>
        <taxon>Bacteria</taxon>
        <taxon>Bacillati</taxon>
        <taxon>Bacillota</taxon>
        <taxon>Clostridia</taxon>
        <taxon>Eubacteriales</taxon>
        <taxon>Clostridiales Family XVII. Incertae Sedis</taxon>
        <taxon>Candidatus Hydrogenisulfobacillus</taxon>
    </lineage>
</organism>
<dbReference type="SUPFAM" id="SSF50156">
    <property type="entry name" value="PDZ domain-like"/>
    <property type="match status" value="1"/>
</dbReference>
<dbReference type="AlphaFoldDB" id="A0A6F8ZGH1"/>